<dbReference type="InterPro" id="IPR001811">
    <property type="entry name" value="Chemokine_IL8-like_dom"/>
</dbReference>
<comment type="caution">
    <text evidence="5">The sequence shown here is derived from an EMBL/GenBank/DDBJ whole genome shotgun (WGS) entry which is preliminary data.</text>
</comment>
<keyword evidence="6" id="KW-1185">Reference proteome</keyword>
<gene>
    <name evidence="5" type="ORF">D4764_11G0009550</name>
</gene>
<dbReference type="SUPFAM" id="SSF54117">
    <property type="entry name" value="Interleukin 8-like chemokines"/>
    <property type="match status" value="1"/>
</dbReference>
<feature type="chain" id="PRO_5023035393" description="Chemokine interleukin-8-like domain-containing protein" evidence="3">
    <location>
        <begin position="29"/>
        <end position="136"/>
    </location>
</feature>
<keyword evidence="3" id="KW-0732">Signal</keyword>
<dbReference type="Proteomes" id="UP000324091">
    <property type="component" value="Chromosome 11"/>
</dbReference>
<dbReference type="GO" id="GO:0005615">
    <property type="term" value="C:extracellular space"/>
    <property type="evidence" value="ECO:0007669"/>
    <property type="project" value="UniProtKB-KW"/>
</dbReference>
<organism evidence="5 6">
    <name type="scientific">Takifugu flavidus</name>
    <name type="common">sansaifugu</name>
    <dbReference type="NCBI Taxonomy" id="433684"/>
    <lineage>
        <taxon>Eukaryota</taxon>
        <taxon>Metazoa</taxon>
        <taxon>Chordata</taxon>
        <taxon>Craniata</taxon>
        <taxon>Vertebrata</taxon>
        <taxon>Euteleostomi</taxon>
        <taxon>Actinopterygii</taxon>
        <taxon>Neopterygii</taxon>
        <taxon>Teleostei</taxon>
        <taxon>Neoteleostei</taxon>
        <taxon>Acanthomorphata</taxon>
        <taxon>Eupercaria</taxon>
        <taxon>Tetraodontiformes</taxon>
        <taxon>Tetradontoidea</taxon>
        <taxon>Tetraodontidae</taxon>
        <taxon>Takifugu</taxon>
    </lineage>
</organism>
<dbReference type="Gene3D" id="2.40.50.40">
    <property type="match status" value="1"/>
</dbReference>
<feature type="compositionally biased region" description="Basic residues" evidence="2">
    <location>
        <begin position="105"/>
        <end position="117"/>
    </location>
</feature>
<feature type="signal peptide" evidence="3">
    <location>
        <begin position="1"/>
        <end position="28"/>
    </location>
</feature>
<dbReference type="SMART" id="SM00199">
    <property type="entry name" value="SCY"/>
    <property type="match status" value="1"/>
</dbReference>
<reference evidence="5 6" key="1">
    <citation type="submission" date="2019-04" db="EMBL/GenBank/DDBJ databases">
        <title>Chromosome genome assembly for Takifugu flavidus.</title>
        <authorList>
            <person name="Xiao S."/>
        </authorList>
    </citation>
    <scope>NUCLEOTIDE SEQUENCE [LARGE SCALE GENOMIC DNA]</scope>
    <source>
        <strain evidence="5">HTHZ2018</strain>
        <tissue evidence="5">Muscle</tissue>
    </source>
</reference>
<name>A0A5C6PGB6_9TELE</name>
<proteinExistence type="predicted"/>
<protein>
    <recommendedName>
        <fullName evidence="4">Chemokine interleukin-8-like domain-containing protein</fullName>
    </recommendedName>
</protein>
<accession>A0A5C6PGB6</accession>
<feature type="region of interest" description="Disordered" evidence="2">
    <location>
        <begin position="103"/>
        <end position="136"/>
    </location>
</feature>
<feature type="domain" description="Chemokine interleukin-8-like" evidence="4">
    <location>
        <begin position="32"/>
        <end position="92"/>
    </location>
</feature>
<sequence>MELHLPTVRQLAFLSLCCVLATVRQSDSTFIPGRCLCPRTQPAVRGPLKGLTVHYTNPTCDRVTVIVTLRSNDTEVCLDPEAPMGKRLIHCWKRAHKVGRDVKNCLRRRRRNARPGRRPGQGSPQRTRGQGRKSLS</sequence>
<evidence type="ECO:0000313" key="6">
    <source>
        <dbReference type="Proteomes" id="UP000324091"/>
    </source>
</evidence>
<evidence type="ECO:0000256" key="1">
    <source>
        <dbReference type="ARBA" id="ARBA00022514"/>
    </source>
</evidence>
<dbReference type="Pfam" id="PF00048">
    <property type="entry name" value="IL8"/>
    <property type="match status" value="1"/>
</dbReference>
<dbReference type="PRINTS" id="PR00436">
    <property type="entry name" value="INTERLEUKIN8"/>
</dbReference>
<evidence type="ECO:0000256" key="3">
    <source>
        <dbReference type="SAM" id="SignalP"/>
    </source>
</evidence>
<dbReference type="EMBL" id="RHFK02000003">
    <property type="protein sequence ID" value="TWW78834.1"/>
    <property type="molecule type" value="Genomic_DNA"/>
</dbReference>
<dbReference type="GO" id="GO:0008009">
    <property type="term" value="F:chemokine activity"/>
    <property type="evidence" value="ECO:0007669"/>
    <property type="project" value="InterPro"/>
</dbReference>
<evidence type="ECO:0000259" key="4">
    <source>
        <dbReference type="SMART" id="SM00199"/>
    </source>
</evidence>
<evidence type="ECO:0000256" key="2">
    <source>
        <dbReference type="SAM" id="MobiDB-lite"/>
    </source>
</evidence>
<dbReference type="AlphaFoldDB" id="A0A5C6PGB6"/>
<evidence type="ECO:0000313" key="5">
    <source>
        <dbReference type="EMBL" id="TWW78834.1"/>
    </source>
</evidence>
<keyword evidence="1" id="KW-0202">Cytokine</keyword>
<dbReference type="InterPro" id="IPR036048">
    <property type="entry name" value="Interleukin_8-like_sf"/>
</dbReference>
<dbReference type="GO" id="GO:0006955">
    <property type="term" value="P:immune response"/>
    <property type="evidence" value="ECO:0007669"/>
    <property type="project" value="InterPro"/>
</dbReference>